<dbReference type="InterPro" id="IPR044925">
    <property type="entry name" value="His-Me_finger_sf"/>
</dbReference>
<gene>
    <name evidence="1" type="ORF">GCM10009802_09460</name>
</gene>
<keyword evidence="1" id="KW-0540">Nuclease</keyword>
<organism evidence="1 2">
    <name type="scientific">Streptomyces synnematoformans</name>
    <dbReference type="NCBI Taxonomy" id="415721"/>
    <lineage>
        <taxon>Bacteria</taxon>
        <taxon>Bacillati</taxon>
        <taxon>Actinomycetota</taxon>
        <taxon>Actinomycetes</taxon>
        <taxon>Kitasatosporales</taxon>
        <taxon>Streptomycetaceae</taxon>
        <taxon>Streptomyces</taxon>
    </lineage>
</organism>
<keyword evidence="1" id="KW-0378">Hydrolase</keyword>
<dbReference type="InterPro" id="IPR004211">
    <property type="entry name" value="Endonuclease_7"/>
</dbReference>
<keyword evidence="1" id="KW-0255">Endonuclease</keyword>
<protein>
    <submittedName>
        <fullName evidence="1">Endonuclease VII domain-containing protein</fullName>
    </submittedName>
</protein>
<name>A0ABN2XGF3_9ACTN</name>
<dbReference type="InterPro" id="IPR038563">
    <property type="entry name" value="Endonuclease_7_sf"/>
</dbReference>
<evidence type="ECO:0000313" key="2">
    <source>
        <dbReference type="Proteomes" id="UP001500443"/>
    </source>
</evidence>
<comment type="caution">
    <text evidence="1">The sequence shown here is derived from an EMBL/GenBank/DDBJ whole genome shotgun (WGS) entry which is preliminary data.</text>
</comment>
<dbReference type="Pfam" id="PF02945">
    <property type="entry name" value="Endonuclease_7"/>
    <property type="match status" value="1"/>
</dbReference>
<keyword evidence="2" id="KW-1185">Reference proteome</keyword>
<dbReference type="SUPFAM" id="SSF54060">
    <property type="entry name" value="His-Me finger endonucleases"/>
    <property type="match status" value="1"/>
</dbReference>
<proteinExistence type="predicted"/>
<dbReference type="EMBL" id="BAAAPF010000013">
    <property type="protein sequence ID" value="GAA2111702.1"/>
    <property type="molecule type" value="Genomic_DNA"/>
</dbReference>
<accession>A0ABN2XGF3</accession>
<dbReference type="GO" id="GO:0004519">
    <property type="term" value="F:endonuclease activity"/>
    <property type="evidence" value="ECO:0007669"/>
    <property type="project" value="UniProtKB-KW"/>
</dbReference>
<sequence>MSESGVRKQCSRCQKALLLEAFASNRSMPDGRQAYCRVCSAEYYRQRQAAKGRTVREMAVVPAGNKYCPQCEEVKPHDQWGRNATSSDGYSSYCKACRAVQGRADHLKRQYGITEAERDQMIASQMGVCLICLSAPAVHVDHCHRTGKVRGVLCFNCNSAIGKLRDNPATARRAAAYLEGTVWKPPLGASGACLPPS</sequence>
<evidence type="ECO:0000313" key="1">
    <source>
        <dbReference type="EMBL" id="GAA2111702.1"/>
    </source>
</evidence>
<dbReference type="Gene3D" id="3.40.1800.10">
    <property type="entry name" value="His-Me finger endonucleases"/>
    <property type="match status" value="1"/>
</dbReference>
<dbReference type="Proteomes" id="UP001500443">
    <property type="component" value="Unassembled WGS sequence"/>
</dbReference>
<reference evidence="1 2" key="1">
    <citation type="journal article" date="2019" name="Int. J. Syst. Evol. Microbiol.">
        <title>The Global Catalogue of Microorganisms (GCM) 10K type strain sequencing project: providing services to taxonomists for standard genome sequencing and annotation.</title>
        <authorList>
            <consortium name="The Broad Institute Genomics Platform"/>
            <consortium name="The Broad Institute Genome Sequencing Center for Infectious Disease"/>
            <person name="Wu L."/>
            <person name="Ma J."/>
        </authorList>
    </citation>
    <scope>NUCLEOTIDE SEQUENCE [LARGE SCALE GENOMIC DNA]</scope>
    <source>
        <strain evidence="1 2">JCM 15481</strain>
    </source>
</reference>